<sequence>MTCHVPSAVRSSQTRAPLLQPQLLQELPGGHLEAGRDQGLPRLQKHVSWGPAPCQPSPEEDACHSFCSVKKAATQREQLRTPLTALLDKIAVVDKTKPSWEKMASQIGAQAQKTEGGRAEEE</sequence>
<protein>
    <submittedName>
        <fullName evidence="2">Uncharacterized protein</fullName>
    </submittedName>
</protein>
<keyword evidence="3" id="KW-1185">Reference proteome</keyword>
<dbReference type="AlphaFoldDB" id="A0AAN8LUB8"/>
<accession>A0AAN8LUB8</accession>
<comment type="caution">
    <text evidence="2">The sequence shown here is derived from an EMBL/GenBank/DDBJ whole genome shotgun (WGS) entry which is preliminary data.</text>
</comment>
<evidence type="ECO:0000256" key="1">
    <source>
        <dbReference type="SAM" id="MobiDB-lite"/>
    </source>
</evidence>
<reference evidence="2 3" key="1">
    <citation type="submission" date="2021-04" db="EMBL/GenBank/DDBJ databases">
        <authorList>
            <person name="De Guttry C."/>
            <person name="Zahm M."/>
            <person name="Klopp C."/>
            <person name="Cabau C."/>
            <person name="Louis A."/>
            <person name="Berthelot C."/>
            <person name="Parey E."/>
            <person name="Roest Crollius H."/>
            <person name="Montfort J."/>
            <person name="Robinson-Rechavi M."/>
            <person name="Bucao C."/>
            <person name="Bouchez O."/>
            <person name="Gislard M."/>
            <person name="Lluch J."/>
            <person name="Milhes M."/>
            <person name="Lampietro C."/>
            <person name="Lopez Roques C."/>
            <person name="Donnadieu C."/>
            <person name="Braasch I."/>
            <person name="Desvignes T."/>
            <person name="Postlethwait J."/>
            <person name="Bobe J."/>
            <person name="Wedekind C."/>
            <person name="Guiguen Y."/>
        </authorList>
    </citation>
    <scope>NUCLEOTIDE SEQUENCE [LARGE SCALE GENOMIC DNA]</scope>
    <source>
        <strain evidence="2">Cs_M1</strain>
        <tissue evidence="2">Blood</tissue>
    </source>
</reference>
<feature type="region of interest" description="Disordered" evidence="1">
    <location>
        <begin position="101"/>
        <end position="122"/>
    </location>
</feature>
<proteinExistence type="predicted"/>
<gene>
    <name evidence="2" type="ORF">J4Q44_G00132460</name>
</gene>
<name>A0AAN8LUB8_9TELE</name>
<evidence type="ECO:0000313" key="2">
    <source>
        <dbReference type="EMBL" id="KAK6315722.1"/>
    </source>
</evidence>
<evidence type="ECO:0000313" key="3">
    <source>
        <dbReference type="Proteomes" id="UP001356427"/>
    </source>
</evidence>
<feature type="region of interest" description="Disordered" evidence="1">
    <location>
        <begin position="1"/>
        <end position="20"/>
    </location>
</feature>
<dbReference type="EMBL" id="JAGTTL010000011">
    <property type="protein sequence ID" value="KAK6315722.1"/>
    <property type="molecule type" value="Genomic_DNA"/>
</dbReference>
<organism evidence="2 3">
    <name type="scientific">Coregonus suidteri</name>
    <dbReference type="NCBI Taxonomy" id="861788"/>
    <lineage>
        <taxon>Eukaryota</taxon>
        <taxon>Metazoa</taxon>
        <taxon>Chordata</taxon>
        <taxon>Craniata</taxon>
        <taxon>Vertebrata</taxon>
        <taxon>Euteleostomi</taxon>
        <taxon>Actinopterygii</taxon>
        <taxon>Neopterygii</taxon>
        <taxon>Teleostei</taxon>
        <taxon>Protacanthopterygii</taxon>
        <taxon>Salmoniformes</taxon>
        <taxon>Salmonidae</taxon>
        <taxon>Coregoninae</taxon>
        <taxon>Coregonus</taxon>
    </lineage>
</organism>
<dbReference type="Proteomes" id="UP001356427">
    <property type="component" value="Unassembled WGS sequence"/>
</dbReference>